<protein>
    <submittedName>
        <fullName evidence="1">Uncharacterized protein</fullName>
    </submittedName>
</protein>
<dbReference type="Proteomes" id="UP000324176">
    <property type="component" value="Unassembled WGS sequence"/>
</dbReference>
<name>A0A5D3Y9Y2_9PROT</name>
<reference evidence="1 2" key="1">
    <citation type="submission" date="2019-07" db="EMBL/GenBank/DDBJ databases">
        <title>Active sludge and wastewater microbial communities from Klosterneuburg, Austria.</title>
        <authorList>
            <person name="Wagner M."/>
        </authorList>
    </citation>
    <scope>NUCLEOTIDE SEQUENCE [LARGE SCALE GENOMIC DNA]</scope>
    <source>
        <strain evidence="1 2">Nm2</strain>
    </source>
</reference>
<dbReference type="InterPro" id="IPR056908">
    <property type="entry name" value="Gp80-like"/>
</dbReference>
<evidence type="ECO:0000313" key="2">
    <source>
        <dbReference type="Proteomes" id="UP000324176"/>
    </source>
</evidence>
<dbReference type="Pfam" id="PF23140">
    <property type="entry name" value="Gp80"/>
    <property type="match status" value="1"/>
</dbReference>
<accession>A0A5D3Y9Y2</accession>
<comment type="caution">
    <text evidence="1">The sequence shown here is derived from an EMBL/GenBank/DDBJ whole genome shotgun (WGS) entry which is preliminary data.</text>
</comment>
<gene>
    <name evidence="1" type="ORF">BCL69_10884</name>
</gene>
<proteinExistence type="predicted"/>
<sequence>MPNADWENVMGAGIYDASAGGTLLAGANLDTARNTVAGDPAPNFPAGALKFIFA</sequence>
<evidence type="ECO:0000313" key="1">
    <source>
        <dbReference type="EMBL" id="TYP74436.1"/>
    </source>
</evidence>
<dbReference type="AlphaFoldDB" id="A0A5D3Y9Y2"/>
<dbReference type="EMBL" id="VNHT01000088">
    <property type="protein sequence ID" value="TYP74436.1"/>
    <property type="molecule type" value="Genomic_DNA"/>
</dbReference>
<organism evidence="1 2">
    <name type="scientific">Nitrosomonas communis</name>
    <dbReference type="NCBI Taxonomy" id="44574"/>
    <lineage>
        <taxon>Bacteria</taxon>
        <taxon>Pseudomonadati</taxon>
        <taxon>Pseudomonadota</taxon>
        <taxon>Betaproteobacteria</taxon>
        <taxon>Nitrosomonadales</taxon>
        <taxon>Nitrosomonadaceae</taxon>
        <taxon>Nitrosomonas</taxon>
    </lineage>
</organism>